<organism evidence="2">
    <name type="scientific">marine sediment metagenome</name>
    <dbReference type="NCBI Taxonomy" id="412755"/>
    <lineage>
        <taxon>unclassified sequences</taxon>
        <taxon>metagenomes</taxon>
        <taxon>ecological metagenomes</taxon>
    </lineage>
</organism>
<feature type="non-terminal residue" evidence="2">
    <location>
        <position position="1"/>
    </location>
</feature>
<protein>
    <submittedName>
        <fullName evidence="2">Uncharacterized protein</fullName>
    </submittedName>
</protein>
<evidence type="ECO:0000313" key="2">
    <source>
        <dbReference type="EMBL" id="GAG30755.1"/>
    </source>
</evidence>
<name>X0WJB4_9ZZZZ</name>
<reference evidence="2" key="1">
    <citation type="journal article" date="2014" name="Front. Microbiol.">
        <title>High frequency of phylogenetically diverse reductive dehalogenase-homologous genes in deep subseafloor sedimentary metagenomes.</title>
        <authorList>
            <person name="Kawai M."/>
            <person name="Futagami T."/>
            <person name="Toyoda A."/>
            <person name="Takaki Y."/>
            <person name="Nishi S."/>
            <person name="Hori S."/>
            <person name="Arai W."/>
            <person name="Tsubouchi T."/>
            <person name="Morono Y."/>
            <person name="Uchiyama I."/>
            <person name="Ito T."/>
            <person name="Fujiyama A."/>
            <person name="Inagaki F."/>
            <person name="Takami H."/>
        </authorList>
    </citation>
    <scope>NUCLEOTIDE SEQUENCE</scope>
    <source>
        <strain evidence="2">Expedition CK06-06</strain>
    </source>
</reference>
<gene>
    <name evidence="2" type="ORF">S01H1_70095</name>
</gene>
<evidence type="ECO:0000256" key="1">
    <source>
        <dbReference type="SAM" id="MobiDB-lite"/>
    </source>
</evidence>
<proteinExistence type="predicted"/>
<accession>X0WJB4</accession>
<dbReference type="EMBL" id="BARS01046583">
    <property type="protein sequence ID" value="GAG30755.1"/>
    <property type="molecule type" value="Genomic_DNA"/>
</dbReference>
<dbReference type="AlphaFoldDB" id="X0WJB4"/>
<feature type="region of interest" description="Disordered" evidence="1">
    <location>
        <begin position="37"/>
        <end position="64"/>
    </location>
</feature>
<sequence>RDTTVSRGAKESMALSNLYSKITLHIQELDRNEQQEATANIIATEREKKNRQRRDKRKAGEDPT</sequence>
<comment type="caution">
    <text evidence="2">The sequence shown here is derived from an EMBL/GenBank/DDBJ whole genome shotgun (WGS) entry which is preliminary data.</text>
</comment>